<dbReference type="AlphaFoldDB" id="A0AAJ0FHU6"/>
<keyword evidence="1" id="KW-0732">Signal</keyword>
<organism evidence="2 3">
    <name type="scientific">Phialemonium atrogriseum</name>
    <dbReference type="NCBI Taxonomy" id="1093897"/>
    <lineage>
        <taxon>Eukaryota</taxon>
        <taxon>Fungi</taxon>
        <taxon>Dikarya</taxon>
        <taxon>Ascomycota</taxon>
        <taxon>Pezizomycotina</taxon>
        <taxon>Sordariomycetes</taxon>
        <taxon>Sordariomycetidae</taxon>
        <taxon>Cephalothecales</taxon>
        <taxon>Cephalothecaceae</taxon>
        <taxon>Phialemonium</taxon>
    </lineage>
</organism>
<dbReference type="EMBL" id="MU839025">
    <property type="protein sequence ID" value="KAK1763738.1"/>
    <property type="molecule type" value="Genomic_DNA"/>
</dbReference>
<dbReference type="GeneID" id="85309430"/>
<reference evidence="2" key="1">
    <citation type="submission" date="2023-06" db="EMBL/GenBank/DDBJ databases">
        <title>Genome-scale phylogeny and comparative genomics of the fungal order Sordariales.</title>
        <authorList>
            <consortium name="Lawrence Berkeley National Laboratory"/>
            <person name="Hensen N."/>
            <person name="Bonometti L."/>
            <person name="Westerberg I."/>
            <person name="Brannstrom I.O."/>
            <person name="Guillou S."/>
            <person name="Cros-Aarteil S."/>
            <person name="Calhoun S."/>
            <person name="Haridas S."/>
            <person name="Kuo A."/>
            <person name="Mondo S."/>
            <person name="Pangilinan J."/>
            <person name="Riley R."/>
            <person name="Labutti K."/>
            <person name="Andreopoulos B."/>
            <person name="Lipzen A."/>
            <person name="Chen C."/>
            <person name="Yanf M."/>
            <person name="Daum C."/>
            <person name="Ng V."/>
            <person name="Clum A."/>
            <person name="Steindorff A."/>
            <person name="Ohm R."/>
            <person name="Martin F."/>
            <person name="Silar P."/>
            <person name="Natvig D."/>
            <person name="Lalanne C."/>
            <person name="Gautier V."/>
            <person name="Ament-Velasquez S.L."/>
            <person name="Kruys A."/>
            <person name="Hutchinson M.I."/>
            <person name="Powell A.J."/>
            <person name="Barry K."/>
            <person name="Miller A.N."/>
            <person name="Grigoriev I.V."/>
            <person name="Debuchy R."/>
            <person name="Gladieux P."/>
            <person name="Thoren M.H."/>
            <person name="Johannesson H."/>
        </authorList>
    </citation>
    <scope>NUCLEOTIDE SEQUENCE</scope>
    <source>
        <strain evidence="2">8032-3</strain>
    </source>
</reference>
<evidence type="ECO:0008006" key="4">
    <source>
        <dbReference type="Google" id="ProtNLM"/>
    </source>
</evidence>
<feature type="chain" id="PRO_5042592275" description="Biotrophy-associated secreted protein 2" evidence="1">
    <location>
        <begin position="23"/>
        <end position="150"/>
    </location>
</feature>
<proteinExistence type="predicted"/>
<comment type="caution">
    <text evidence="2">The sequence shown here is derived from an EMBL/GenBank/DDBJ whole genome shotgun (WGS) entry which is preliminary data.</text>
</comment>
<protein>
    <recommendedName>
        <fullName evidence="4">Biotrophy-associated secreted protein 2</fullName>
    </recommendedName>
</protein>
<sequence length="150" mass="14247">MVRFAIFTAAAALAFTTPLTLAIPQTILDTQNGRANVGAANCGQFVTGECLSNEDCALGCCAGLPVVVGASGGSGSTVRGVCSNIKVGGAAGKLGCNFPLNDGRLSGVCGEGGTPAAERDPAAGTSLPVAVVAGGLGCGSSGAQNGGDGS</sequence>
<dbReference type="Proteomes" id="UP001244011">
    <property type="component" value="Unassembled WGS sequence"/>
</dbReference>
<evidence type="ECO:0000313" key="3">
    <source>
        <dbReference type="Proteomes" id="UP001244011"/>
    </source>
</evidence>
<gene>
    <name evidence="2" type="ORF">QBC33DRAFT_518434</name>
</gene>
<accession>A0AAJ0FHU6</accession>
<dbReference type="RefSeq" id="XP_060279951.1">
    <property type="nucleotide sequence ID" value="XM_060426243.1"/>
</dbReference>
<evidence type="ECO:0000256" key="1">
    <source>
        <dbReference type="SAM" id="SignalP"/>
    </source>
</evidence>
<feature type="signal peptide" evidence="1">
    <location>
        <begin position="1"/>
        <end position="22"/>
    </location>
</feature>
<name>A0AAJ0FHU6_9PEZI</name>
<keyword evidence="3" id="KW-1185">Reference proteome</keyword>
<evidence type="ECO:0000313" key="2">
    <source>
        <dbReference type="EMBL" id="KAK1763738.1"/>
    </source>
</evidence>